<proteinExistence type="predicted"/>
<dbReference type="Gene3D" id="3.40.50.300">
    <property type="entry name" value="P-loop containing nucleotide triphosphate hydrolases"/>
    <property type="match status" value="1"/>
</dbReference>
<reference evidence="1 2" key="1">
    <citation type="submission" date="2016-11" db="EMBL/GenBank/DDBJ databases">
        <title>The macronuclear genome of Stentor coeruleus: a giant cell with tiny introns.</title>
        <authorList>
            <person name="Slabodnick M."/>
            <person name="Ruby J.G."/>
            <person name="Reiff S.B."/>
            <person name="Swart E.C."/>
            <person name="Gosai S."/>
            <person name="Prabakaran S."/>
            <person name="Witkowska E."/>
            <person name="Larue G.E."/>
            <person name="Fisher S."/>
            <person name="Freeman R.M."/>
            <person name="Gunawardena J."/>
            <person name="Chu W."/>
            <person name="Stover N.A."/>
            <person name="Gregory B.D."/>
            <person name="Nowacki M."/>
            <person name="Derisi J."/>
            <person name="Roy S.W."/>
            <person name="Marshall W.F."/>
            <person name="Sood P."/>
        </authorList>
    </citation>
    <scope>NUCLEOTIDE SEQUENCE [LARGE SCALE GENOMIC DNA]</scope>
    <source>
        <strain evidence="1">WM001</strain>
    </source>
</reference>
<evidence type="ECO:0000313" key="1">
    <source>
        <dbReference type="EMBL" id="OMJ66413.1"/>
    </source>
</evidence>
<sequence length="701" mass="79592">MENQMEETTEVVNFLIGPTKTGKTTLCHFLSSSKISVKKKGMNFFSQTLENDDVQKNIGNDGHSKTSDACYFMNFCDFPGVHDTRGDDQNLNTLLLYYKEIQKTPKFRMILMIEEGHIITGSSSYFFNFCNELIDVFGLRNENSKGMHVVVSKSSEKFVEELPGHMQVLFPNQENFIIEGVKNQTIKVTSFNKPVEVGSEYVFADENRRNIYDRILSTGVLSNYELRENILPNIFAIIEKSKANSKTLSIINTSEISDTILIAADNILVIDKDIDCIGEYLEISSPIVIVKAIYEKKSITLRGNTNPVIRFSDRVKLVINGDSLILSTVNQKEARFLEPTSKEFRKNDKYIRLESICVNNNWTEYASHNNKFIDLIVYFNPHFGKIYVDNQWKIKKITCDMNFKLHINECMRTKKNAAKVYNSLRQFDNVKAYLEACEKTATQEIIDFIEGYIVNLPTIFEILMKPSYFPKISSKESEIQDLRNIRKIFLRRYIKLAIDFKSNSKNLKVEYTENNYAGYSNLINFINKLPVFTGIVSHENNSLIDKIDEYITCAVDDEAMSGFFNFFYTLSLSKEKNELNKYQITGDISKYPNFEAFLDVFNKEKVFLDTESFNYLASGAVISLSAIGILLGSGVGHVAVSNSLISSALEAYVAGGTSLTVGAALAAIDLGINLICTIAKSGYYKNVIQVEGKNIRLDCRI</sequence>
<dbReference type="AlphaFoldDB" id="A0A1R2APE3"/>
<dbReference type="EMBL" id="MPUH01001725">
    <property type="protein sequence ID" value="OMJ66413.1"/>
    <property type="molecule type" value="Genomic_DNA"/>
</dbReference>
<protein>
    <submittedName>
        <fullName evidence="1">Uncharacterized protein</fullName>
    </submittedName>
</protein>
<dbReference type="InterPro" id="IPR027417">
    <property type="entry name" value="P-loop_NTPase"/>
</dbReference>
<gene>
    <name evidence="1" type="ORF">SteCoe_36748</name>
</gene>
<accession>A0A1R2APE3</accession>
<evidence type="ECO:0000313" key="2">
    <source>
        <dbReference type="Proteomes" id="UP000187209"/>
    </source>
</evidence>
<comment type="caution">
    <text evidence="1">The sequence shown here is derived from an EMBL/GenBank/DDBJ whole genome shotgun (WGS) entry which is preliminary data.</text>
</comment>
<keyword evidence="2" id="KW-1185">Reference proteome</keyword>
<dbReference type="Proteomes" id="UP000187209">
    <property type="component" value="Unassembled WGS sequence"/>
</dbReference>
<organism evidence="1 2">
    <name type="scientific">Stentor coeruleus</name>
    <dbReference type="NCBI Taxonomy" id="5963"/>
    <lineage>
        <taxon>Eukaryota</taxon>
        <taxon>Sar</taxon>
        <taxon>Alveolata</taxon>
        <taxon>Ciliophora</taxon>
        <taxon>Postciliodesmatophora</taxon>
        <taxon>Heterotrichea</taxon>
        <taxon>Heterotrichida</taxon>
        <taxon>Stentoridae</taxon>
        <taxon>Stentor</taxon>
    </lineage>
</organism>
<dbReference type="OrthoDB" id="2417544at2759"/>
<name>A0A1R2APE3_9CILI</name>